<evidence type="ECO:0000256" key="6">
    <source>
        <dbReference type="ARBA" id="ARBA00023235"/>
    </source>
</evidence>
<evidence type="ECO:0000313" key="8">
    <source>
        <dbReference type="EMBL" id="MDQ8195039.1"/>
    </source>
</evidence>
<comment type="caution">
    <text evidence="8">The sequence shown here is derived from an EMBL/GenBank/DDBJ whole genome shotgun (WGS) entry which is preliminary data.</text>
</comment>
<dbReference type="RefSeq" id="WP_308985499.1">
    <property type="nucleotide sequence ID" value="NZ_JARXIC010000017.1"/>
</dbReference>
<reference evidence="8 9" key="1">
    <citation type="submission" date="2023-04" db="EMBL/GenBank/DDBJ databases">
        <title>A novel bacteria isolated from coastal sediment.</title>
        <authorList>
            <person name="Liu X.-J."/>
            <person name="Du Z.-J."/>
        </authorList>
    </citation>
    <scope>NUCLEOTIDE SEQUENCE [LARGE SCALE GENOMIC DNA]</scope>
    <source>
        <strain evidence="8 9">SDUM461004</strain>
    </source>
</reference>
<evidence type="ECO:0000256" key="7">
    <source>
        <dbReference type="HAMAP-Rule" id="MF_00675"/>
    </source>
</evidence>
<keyword evidence="6 7" id="KW-0413">Isomerase</keyword>
<evidence type="ECO:0000313" key="9">
    <source>
        <dbReference type="Proteomes" id="UP001243717"/>
    </source>
</evidence>
<evidence type="ECO:0000256" key="4">
    <source>
        <dbReference type="ARBA" id="ARBA00012546"/>
    </source>
</evidence>
<dbReference type="PANTHER" id="PTHR30068">
    <property type="entry name" value="URONATE ISOMERASE"/>
    <property type="match status" value="1"/>
</dbReference>
<name>A0ABU1AJP5_9BACT</name>
<proteinExistence type="inferred from homology"/>
<protein>
    <recommendedName>
        <fullName evidence="5 7">Uronate isomerase</fullName>
        <ecNumber evidence="4 7">5.3.1.12</ecNumber>
    </recommendedName>
    <alternativeName>
        <fullName evidence="7">Glucuronate isomerase</fullName>
    </alternativeName>
    <alternativeName>
        <fullName evidence="7">Uronic isomerase</fullName>
    </alternativeName>
</protein>
<comment type="catalytic activity">
    <reaction evidence="7">
        <text>aldehydo-D-galacturonate = keto-D-tagaturonate</text>
        <dbReference type="Rhea" id="RHEA:27702"/>
        <dbReference type="ChEBI" id="CHEBI:12952"/>
        <dbReference type="ChEBI" id="CHEBI:17886"/>
    </reaction>
</comment>
<dbReference type="NCBIfam" id="NF002794">
    <property type="entry name" value="PRK02925.1"/>
    <property type="match status" value="1"/>
</dbReference>
<dbReference type="PANTHER" id="PTHR30068:SF4">
    <property type="entry name" value="URONATE ISOMERASE"/>
    <property type="match status" value="1"/>
</dbReference>
<dbReference type="GO" id="GO:0008880">
    <property type="term" value="F:glucuronate isomerase activity"/>
    <property type="evidence" value="ECO:0007669"/>
    <property type="project" value="UniProtKB-EC"/>
</dbReference>
<evidence type="ECO:0000256" key="1">
    <source>
        <dbReference type="ARBA" id="ARBA00001165"/>
    </source>
</evidence>
<dbReference type="Pfam" id="PF02614">
    <property type="entry name" value="UxaC"/>
    <property type="match status" value="1"/>
</dbReference>
<dbReference type="Proteomes" id="UP001243717">
    <property type="component" value="Unassembled WGS sequence"/>
</dbReference>
<dbReference type="Gene3D" id="1.10.2020.10">
    <property type="entry name" value="uronate isomerase, domain 2, chain A"/>
    <property type="match status" value="1"/>
</dbReference>
<sequence length="467" mass="52758">MYLHENFLLPNKTAQRLYHEVAAEQPIMDYHCHLPPEDIAGNARFPDLAQVWLGGDHYKWRAMRAAGISEAFITGDASPKEKFDAWARTMPDTVRNPLHHWAHLELKRYFDTDLVLGPKTADEIWELANAKLAEDSFNVHNICEQFDIRAIGTTDDPIDSLEHHTAHNAGELKTKMFPTYRPDKAMITVNVQAWNVWTDQLAAVCDRSLNSASDFVAALKARHDYFHAAGCRLTDHGLEYCPFSPCSAEQAEVIFKKLRAGEAPSAEESDQWMTYLMQYVARWNAARGWTMQFHLGAIRNTNGLMFKKLGPDTGYDSMFDEPIIRRLAGFLDSVATEDAMPKCIFYHLNPAELYPLATLMGSYQDGQTAGKMQLGSGWWHVDTLDGMRTQIDVLSSVGLLSKFVGMLTDSRSFLSFPRHEYFRRLVCSIIGVDVEAGLIPDDSELLDKLVADICYGNAKNYFNFPGV</sequence>
<dbReference type="EC" id="5.3.1.12" evidence="4 7"/>
<dbReference type="InterPro" id="IPR003766">
    <property type="entry name" value="Uronate_isomerase"/>
</dbReference>
<keyword evidence="9" id="KW-1185">Reference proteome</keyword>
<dbReference type="InterPro" id="IPR032466">
    <property type="entry name" value="Metal_Hydrolase"/>
</dbReference>
<gene>
    <name evidence="7 8" type="primary">uxaC</name>
    <name evidence="8" type="ORF">QEH59_11425</name>
</gene>
<accession>A0ABU1AJP5</accession>
<evidence type="ECO:0000256" key="3">
    <source>
        <dbReference type="ARBA" id="ARBA00008397"/>
    </source>
</evidence>
<comment type="similarity">
    <text evidence="3 7">Belongs to the metallo-dependent hydrolases superfamily. Uronate isomerase family.</text>
</comment>
<comment type="pathway">
    <text evidence="2 7">Carbohydrate metabolism; pentose and glucuronate interconversion.</text>
</comment>
<dbReference type="SUPFAM" id="SSF51556">
    <property type="entry name" value="Metallo-dependent hydrolases"/>
    <property type="match status" value="1"/>
</dbReference>
<evidence type="ECO:0000256" key="5">
    <source>
        <dbReference type="ARBA" id="ARBA00020555"/>
    </source>
</evidence>
<dbReference type="Gene3D" id="3.20.20.140">
    <property type="entry name" value="Metal-dependent hydrolases"/>
    <property type="match status" value="1"/>
</dbReference>
<dbReference type="HAMAP" id="MF_00675">
    <property type="entry name" value="UxaC"/>
    <property type="match status" value="1"/>
</dbReference>
<dbReference type="EMBL" id="JARXIC010000017">
    <property type="protein sequence ID" value="MDQ8195039.1"/>
    <property type="molecule type" value="Genomic_DNA"/>
</dbReference>
<organism evidence="8 9">
    <name type="scientific">Thalassobacterium sedimentorum</name>
    <dbReference type="NCBI Taxonomy" id="3041258"/>
    <lineage>
        <taxon>Bacteria</taxon>
        <taxon>Pseudomonadati</taxon>
        <taxon>Verrucomicrobiota</taxon>
        <taxon>Opitutia</taxon>
        <taxon>Puniceicoccales</taxon>
        <taxon>Coraliomargaritaceae</taxon>
        <taxon>Thalassobacterium</taxon>
    </lineage>
</organism>
<comment type="catalytic activity">
    <reaction evidence="1 7">
        <text>D-glucuronate = D-fructuronate</text>
        <dbReference type="Rhea" id="RHEA:13049"/>
        <dbReference type="ChEBI" id="CHEBI:58720"/>
        <dbReference type="ChEBI" id="CHEBI:59863"/>
        <dbReference type="EC" id="5.3.1.12"/>
    </reaction>
</comment>
<evidence type="ECO:0000256" key="2">
    <source>
        <dbReference type="ARBA" id="ARBA00004892"/>
    </source>
</evidence>